<proteinExistence type="predicted"/>
<dbReference type="Proteomes" id="UP000256645">
    <property type="component" value="Unassembled WGS sequence"/>
</dbReference>
<feature type="domain" description="C2H2-type" evidence="2">
    <location>
        <begin position="1152"/>
        <end position="1175"/>
    </location>
</feature>
<feature type="domain" description="C2H2-type" evidence="2">
    <location>
        <begin position="947"/>
        <end position="974"/>
    </location>
</feature>
<sequence length="1441" mass="160803">MATQSGVDLNHGAGAGANGDGRVPGNNEAAPLAPLPLDPDVAARIQAQSLDEYMARLQRQQFLDEEVGHSTIIQKPDLDRSDPDYQEFRKKIRERLKTDSIQSIMDDELDEVQRTLLVSPIVDPGGFLLNIQELRSQSYKTALQSPKWKGEMDNIATKLAMAKFGLPVQPITLSNQLALVDPDKDQNDPEDKNDTVPPIQRVVKSGTPLGFLDEYWERFYGYPGNRRARPTTLGLRGGAGCIEDIASYADGAYRNGLDDEAFLTRGFSTPALRLRGGGLQVNHTVYSYNGYAELPDGGVEGFIDASLRLLHFPSRNSANGNTSWEFRIDFSGVLSTFSKSRSAIVHQDNYKQVWRDNEKDFESCLTGEASLHPDGGSQFLFVCHRTLPTTDSPTPIDDHHAIRLTRVDSSVAITVYWVLAKNLDGNHGLNQVQGDFYSAMKILAGDNEFQGRVVINKCNLGFAGMEATQELWEAAKKSLKRRRPHQPWKVSVQPVNLAAGLHLIGRSNIAGWTPEDYQGALDAIKSLFQGLGAGGSGNIDKIRMFPTLDSRLDGSVSDIIPLEDPAEGTRRIKIMWDSQPVHLHGRCLYFRPEFSVLQVQEVGNDANRITWTVQDKVQPDIEFMSRVVPKLFPGFDRQKDFITIPQIEPEEKFVISPGMNPIERRVFIFDYLNRERIFVSRGGDAYDCEKLWGCDISPAQFANNSTAAGAADPNPPAGTKSPPDPNPPAGTNSTAAGTNPPANTNPPAGTNPPALNGPRIHQPRLLAARALKPQEMAFKPWRKLQDEKDAERLRAYTSYNSVANPGRQGRIPITNNLRERSINVGSSMPQLFHQHRTPTEFKKLQDENISLRNQVLRRELCCPICTEKFPAYPQDGSQLGDGQLGQVDEVKRKHFQKHLEQCQAGGKCPLCDTDSFQFWSQDEKKQHLDNHYSVWYNQVANEERDGVYCRVCYIKFSTNLFPTVADITRHMETHVAGLKKFCDKCGLDMRNGMLEPWEQNQHLQKCINAPNKCTQGWPQDEQKYKRADNPEDMFCRQCGTDLETANENEQTKKQHQNACDLKKKDPNKQEYCGKCGVLLTLPQITEKQREAHAKKCIVPGGWSDRYCIQCGVETATLSDPQKHAEHIRSCRFKMPEFVDASLRPQIPVDTDHDCPVCKIRLPKDTKLLIAHMQTHACSQTKGDCQIAQSCLDSLKSLRDELRKSALNNSNEIPDVKRPATKTPSQKDGDDLLRRLDAAIHKAEVIDPNANQEGETSHTEAGNQGGIPEGKGKRRSYRKRRRPGDKNYQQEQDSSEDFNLETGPEDLDLQDLPSSSKRAKLNLDFSFRPDHGDEDSDGNLIVSPTRKAKGKGRGTRKASSTSQVETDSPTKKATRLLGNRAASPEKKGQATSSRRSVSPREASTPTPQRRSNRSRNATPSEPAESQKASSPSKRGRKSPAKK</sequence>
<evidence type="ECO:0000256" key="1">
    <source>
        <dbReference type="SAM" id="MobiDB-lite"/>
    </source>
</evidence>
<name>A0A3D8STT8_9HELO</name>
<evidence type="ECO:0000313" key="4">
    <source>
        <dbReference type="Proteomes" id="UP000256645"/>
    </source>
</evidence>
<keyword evidence="4" id="KW-1185">Reference proteome</keyword>
<comment type="caution">
    <text evidence="3">The sequence shown here is derived from an EMBL/GenBank/DDBJ whole genome shotgun (WGS) entry which is preliminary data.</text>
</comment>
<feature type="compositionally biased region" description="Basic residues" evidence="1">
    <location>
        <begin position="1432"/>
        <end position="1441"/>
    </location>
</feature>
<dbReference type="OrthoDB" id="4850289at2759"/>
<dbReference type="InterPro" id="IPR013087">
    <property type="entry name" value="Znf_C2H2_type"/>
</dbReference>
<evidence type="ECO:0000313" key="3">
    <source>
        <dbReference type="EMBL" id="RDW89719.1"/>
    </source>
</evidence>
<dbReference type="SMART" id="SM00355">
    <property type="entry name" value="ZnF_C2H2"/>
    <property type="match status" value="3"/>
</dbReference>
<feature type="region of interest" description="Disordered" evidence="1">
    <location>
        <begin position="705"/>
        <end position="759"/>
    </location>
</feature>
<feature type="compositionally biased region" description="Low complexity" evidence="1">
    <location>
        <begin position="731"/>
        <end position="758"/>
    </location>
</feature>
<feature type="region of interest" description="Disordered" evidence="1">
    <location>
        <begin position="1204"/>
        <end position="1229"/>
    </location>
</feature>
<feature type="region of interest" description="Disordered" evidence="1">
    <location>
        <begin position="1244"/>
        <end position="1441"/>
    </location>
</feature>
<accession>A0A3D8STT8</accession>
<feature type="compositionally biased region" description="Acidic residues" evidence="1">
    <location>
        <begin position="1292"/>
        <end position="1308"/>
    </location>
</feature>
<feature type="compositionally biased region" description="Basic residues" evidence="1">
    <location>
        <begin position="1345"/>
        <end position="1355"/>
    </location>
</feature>
<organism evidence="3 4">
    <name type="scientific">Coleophoma cylindrospora</name>
    <dbReference type="NCBI Taxonomy" id="1849047"/>
    <lineage>
        <taxon>Eukaryota</taxon>
        <taxon>Fungi</taxon>
        <taxon>Dikarya</taxon>
        <taxon>Ascomycota</taxon>
        <taxon>Pezizomycotina</taxon>
        <taxon>Leotiomycetes</taxon>
        <taxon>Helotiales</taxon>
        <taxon>Dermateaceae</taxon>
        <taxon>Coleophoma</taxon>
    </lineage>
</organism>
<feature type="region of interest" description="Disordered" evidence="1">
    <location>
        <begin position="1"/>
        <end position="35"/>
    </location>
</feature>
<dbReference type="STRING" id="1849047.A0A3D8STT8"/>
<feature type="compositionally biased region" description="Polar residues" evidence="1">
    <location>
        <begin position="1388"/>
        <end position="1418"/>
    </location>
</feature>
<gene>
    <name evidence="3" type="ORF">BP6252_01751</name>
</gene>
<evidence type="ECO:0000259" key="2">
    <source>
        <dbReference type="SMART" id="SM00355"/>
    </source>
</evidence>
<feature type="domain" description="C2H2-type" evidence="2">
    <location>
        <begin position="906"/>
        <end position="931"/>
    </location>
</feature>
<protein>
    <recommendedName>
        <fullName evidence="2">C2H2-type domain-containing protein</fullName>
    </recommendedName>
</protein>
<dbReference type="EMBL" id="PDLM01000001">
    <property type="protein sequence ID" value="RDW89719.1"/>
    <property type="molecule type" value="Genomic_DNA"/>
</dbReference>
<reference evidence="3 4" key="1">
    <citation type="journal article" date="2018" name="IMA Fungus">
        <title>IMA Genome-F 9: Draft genome sequence of Annulohypoxylon stygium, Aspergillus mulundensis, Berkeleyomyces basicola (syn. Thielaviopsis basicola), Ceratocystis smalleyi, two Cercospora beticola strains, Coleophoma cylindrospora, Fusarium fracticaudum, Phialophora cf. hyalina, and Morchella septimelata.</title>
        <authorList>
            <person name="Wingfield B.D."/>
            <person name="Bills G.F."/>
            <person name="Dong Y."/>
            <person name="Huang W."/>
            <person name="Nel W.J."/>
            <person name="Swalarsk-Parry B.S."/>
            <person name="Vaghefi N."/>
            <person name="Wilken P.M."/>
            <person name="An Z."/>
            <person name="de Beer Z.W."/>
            <person name="De Vos L."/>
            <person name="Chen L."/>
            <person name="Duong T.A."/>
            <person name="Gao Y."/>
            <person name="Hammerbacher A."/>
            <person name="Kikkert J.R."/>
            <person name="Li Y."/>
            <person name="Li H."/>
            <person name="Li K."/>
            <person name="Li Q."/>
            <person name="Liu X."/>
            <person name="Ma X."/>
            <person name="Naidoo K."/>
            <person name="Pethybridge S.J."/>
            <person name="Sun J."/>
            <person name="Steenkamp E.T."/>
            <person name="van der Nest M.A."/>
            <person name="van Wyk S."/>
            <person name="Wingfield M.J."/>
            <person name="Xiong C."/>
            <person name="Yue Q."/>
            <person name="Zhang X."/>
        </authorList>
    </citation>
    <scope>NUCLEOTIDE SEQUENCE [LARGE SCALE GENOMIC DNA]</scope>
    <source>
        <strain evidence="3 4">BP6252</strain>
    </source>
</reference>
<feature type="compositionally biased region" description="Polar residues" evidence="1">
    <location>
        <begin position="1248"/>
        <end position="1261"/>
    </location>
</feature>
<feature type="compositionally biased region" description="Basic residues" evidence="1">
    <location>
        <begin position="1271"/>
        <end position="1282"/>
    </location>
</feature>